<protein>
    <submittedName>
        <fullName evidence="6">Arylsulphatase A</fullName>
    </submittedName>
</protein>
<keyword evidence="7" id="KW-1185">Reference proteome</keyword>
<evidence type="ECO:0000256" key="4">
    <source>
        <dbReference type="ARBA" id="ARBA00022837"/>
    </source>
</evidence>
<keyword evidence="4" id="KW-0106">Calcium</keyword>
<dbReference type="Gene3D" id="3.40.720.10">
    <property type="entry name" value="Alkaline Phosphatase, subunit A"/>
    <property type="match status" value="1"/>
</dbReference>
<dbReference type="InterPro" id="IPR024607">
    <property type="entry name" value="Sulfatase_CS"/>
</dbReference>
<evidence type="ECO:0000313" key="6">
    <source>
        <dbReference type="EMBL" id="EDM29169.1"/>
    </source>
</evidence>
<comment type="similarity">
    <text evidence="1">Belongs to the sulfatase family.</text>
</comment>
<dbReference type="InterPro" id="IPR017850">
    <property type="entry name" value="Alkaline_phosphatase_core_sf"/>
</dbReference>
<evidence type="ECO:0000256" key="3">
    <source>
        <dbReference type="ARBA" id="ARBA00022801"/>
    </source>
</evidence>
<dbReference type="PANTHER" id="PTHR42693:SF53">
    <property type="entry name" value="ENDO-4-O-SULFATASE"/>
    <property type="match status" value="1"/>
</dbReference>
<dbReference type="Proteomes" id="UP000004947">
    <property type="component" value="Unassembled WGS sequence"/>
</dbReference>
<evidence type="ECO:0000256" key="1">
    <source>
        <dbReference type="ARBA" id="ARBA00008779"/>
    </source>
</evidence>
<gene>
    <name evidence="6" type="ORF">LNTAR_22304</name>
</gene>
<evidence type="ECO:0000313" key="7">
    <source>
        <dbReference type="Proteomes" id="UP000004947"/>
    </source>
</evidence>
<keyword evidence="3" id="KW-0378">Hydrolase</keyword>
<dbReference type="eggNOG" id="COG3119">
    <property type="taxonomic scope" value="Bacteria"/>
</dbReference>
<dbReference type="PANTHER" id="PTHR42693">
    <property type="entry name" value="ARYLSULFATASE FAMILY MEMBER"/>
    <property type="match status" value="1"/>
</dbReference>
<organism evidence="6 7">
    <name type="scientific">Lentisphaera araneosa HTCC2155</name>
    <dbReference type="NCBI Taxonomy" id="313628"/>
    <lineage>
        <taxon>Bacteria</taxon>
        <taxon>Pseudomonadati</taxon>
        <taxon>Lentisphaerota</taxon>
        <taxon>Lentisphaeria</taxon>
        <taxon>Lentisphaerales</taxon>
        <taxon>Lentisphaeraceae</taxon>
        <taxon>Lentisphaera</taxon>
    </lineage>
</organism>
<proteinExistence type="inferred from homology"/>
<comment type="caution">
    <text evidence="6">The sequence shown here is derived from an EMBL/GenBank/DDBJ whole genome shotgun (WGS) entry which is preliminary data.</text>
</comment>
<keyword evidence="2" id="KW-0479">Metal-binding</keyword>
<dbReference type="AlphaFoldDB" id="A6DG52"/>
<dbReference type="STRING" id="313628.LNTAR_22304"/>
<sequence length="419" mass="46955">MTINFATLDAQASKPNIILIMADDIAYDNIACYGSNYFKTPRLNQLAQTGVKFNHCYSEPVCTPSRVKIMTGRDGIRNYVGFGILDKKETTFGTMMKEAGYATAVAGKWQLYTGRKGSLAPDCGFDTYCLWSYPGTERSRFWNPSLIRDGKKVPVTPNSYGPDICTDFIIDFIKKNKSQPFFAYYPMLLVHSPFVPTPDSKDKNSTNKLENYRDMVSYMDKCIGRIIDTLEETNLRKNTIVLFTTDNGTGRPLTYPYKGEKRVGEKAYPTDGGSHVPLIVNGPGIVSQGLVSDDIVDFSDFLPTLADISGANLPNVTLDGRSFWPQCLGKKGSPREWIFQYYHPKLKNAAKEYGNGKPYIIWAQDQSYKLYSHGKFIETKDRHEKINILPGTGTPEAESARKKLQAAIDSMPKSNANMK</sequence>
<feature type="domain" description="Sulfatase N-terminal" evidence="5">
    <location>
        <begin position="15"/>
        <end position="310"/>
    </location>
</feature>
<dbReference type="GO" id="GO:0004065">
    <property type="term" value="F:arylsulfatase activity"/>
    <property type="evidence" value="ECO:0007669"/>
    <property type="project" value="TreeGrafter"/>
</dbReference>
<evidence type="ECO:0000256" key="2">
    <source>
        <dbReference type="ARBA" id="ARBA00022723"/>
    </source>
</evidence>
<dbReference type="InterPro" id="IPR000917">
    <property type="entry name" value="Sulfatase_N"/>
</dbReference>
<dbReference type="EMBL" id="ABCK01000002">
    <property type="protein sequence ID" value="EDM29169.1"/>
    <property type="molecule type" value="Genomic_DNA"/>
</dbReference>
<dbReference type="GO" id="GO:0046872">
    <property type="term" value="F:metal ion binding"/>
    <property type="evidence" value="ECO:0007669"/>
    <property type="project" value="UniProtKB-KW"/>
</dbReference>
<dbReference type="PROSITE" id="PS00523">
    <property type="entry name" value="SULFATASE_1"/>
    <property type="match status" value="1"/>
</dbReference>
<accession>A6DG52</accession>
<dbReference type="CDD" id="cd16151">
    <property type="entry name" value="sulfatase_like"/>
    <property type="match status" value="1"/>
</dbReference>
<dbReference type="Pfam" id="PF00884">
    <property type="entry name" value="Sulfatase"/>
    <property type="match status" value="1"/>
</dbReference>
<evidence type="ECO:0000259" key="5">
    <source>
        <dbReference type="Pfam" id="PF00884"/>
    </source>
</evidence>
<name>A6DG52_9BACT</name>
<reference evidence="6 7" key="1">
    <citation type="journal article" date="2010" name="J. Bacteriol.">
        <title>Genome sequence of Lentisphaera araneosa HTCC2155T, the type species of the order Lentisphaerales in the phylum Lentisphaerae.</title>
        <authorList>
            <person name="Thrash J.C."/>
            <person name="Cho J.C."/>
            <person name="Vergin K.L."/>
            <person name="Morris R.M."/>
            <person name="Giovannoni S.J."/>
        </authorList>
    </citation>
    <scope>NUCLEOTIDE SEQUENCE [LARGE SCALE GENOMIC DNA]</scope>
    <source>
        <strain evidence="6 7">HTCC2155</strain>
    </source>
</reference>
<dbReference type="InterPro" id="IPR050738">
    <property type="entry name" value="Sulfatase"/>
</dbReference>
<dbReference type="SUPFAM" id="SSF53649">
    <property type="entry name" value="Alkaline phosphatase-like"/>
    <property type="match status" value="1"/>
</dbReference>